<evidence type="ECO:0000313" key="4">
    <source>
        <dbReference type="Proteomes" id="UP000033071"/>
    </source>
</evidence>
<feature type="transmembrane region" description="Helical" evidence="1">
    <location>
        <begin position="81"/>
        <end position="99"/>
    </location>
</feature>
<evidence type="ECO:0000259" key="2">
    <source>
        <dbReference type="Pfam" id="PF04892"/>
    </source>
</evidence>
<keyword evidence="1" id="KW-0812">Transmembrane</keyword>
<feature type="transmembrane region" description="Helical" evidence="1">
    <location>
        <begin position="57"/>
        <end position="74"/>
    </location>
</feature>
<dbReference type="NCBIfam" id="NF037970">
    <property type="entry name" value="vanZ_1"/>
    <property type="match status" value="1"/>
</dbReference>
<dbReference type="InterPro" id="IPR006976">
    <property type="entry name" value="VanZ-like"/>
</dbReference>
<organism evidence="3 4">
    <name type="scientific">Methanosarcina mazei C16</name>
    <dbReference type="NCBI Taxonomy" id="1434113"/>
    <lineage>
        <taxon>Archaea</taxon>
        <taxon>Methanobacteriati</taxon>
        <taxon>Methanobacteriota</taxon>
        <taxon>Stenosarchaea group</taxon>
        <taxon>Methanomicrobia</taxon>
        <taxon>Methanosarcinales</taxon>
        <taxon>Methanosarcinaceae</taxon>
        <taxon>Methanosarcina</taxon>
    </lineage>
</organism>
<keyword evidence="1" id="KW-0472">Membrane</keyword>
<dbReference type="Proteomes" id="UP000033071">
    <property type="component" value="Chromosome"/>
</dbReference>
<name>A0A0E3RZ18_METMZ</name>
<feature type="domain" description="VanZ-like" evidence="2">
    <location>
        <begin position="56"/>
        <end position="134"/>
    </location>
</feature>
<dbReference type="KEGG" id="mmac:MSMAC_1857"/>
<dbReference type="AlphaFoldDB" id="A0A0E3RZ18"/>
<protein>
    <recommendedName>
        <fullName evidence="2">VanZ-like domain-containing protein</fullName>
    </recommendedName>
</protein>
<evidence type="ECO:0000256" key="1">
    <source>
        <dbReference type="SAM" id="Phobius"/>
    </source>
</evidence>
<sequence length="152" mass="16798">MVFYLSVSAGVGDIKHFLKMDLGYPVKNVLLANDLSLIVNFFIDSLHMVQEASIDPGHVAIYFGLGILLYFLFLSSKNPLVVRYSAILAVCIGTAYGVLNEVFQAFLPYRVASMADAFSNLVGLVLAQVFVILFALALKAIFRVRKKGWTSR</sequence>
<gene>
    <name evidence="3" type="ORF">MSMAC_1857</name>
</gene>
<proteinExistence type="predicted"/>
<dbReference type="HOGENOM" id="CLU_1718234_0_0_2"/>
<reference evidence="3 4" key="1">
    <citation type="submission" date="2014-07" db="EMBL/GenBank/DDBJ databases">
        <title>Methanogenic archaea and the global carbon cycle.</title>
        <authorList>
            <person name="Henriksen J.R."/>
            <person name="Luke J."/>
            <person name="Reinhart S."/>
            <person name="Benedict M.N."/>
            <person name="Youngblut N.D."/>
            <person name="Metcalf M.E."/>
            <person name="Whitaker R.J."/>
            <person name="Metcalf W.W."/>
        </authorList>
    </citation>
    <scope>NUCLEOTIDE SEQUENCE [LARGE SCALE GENOMIC DNA]</scope>
    <source>
        <strain evidence="3 4">C16</strain>
    </source>
</reference>
<dbReference type="Pfam" id="PF04892">
    <property type="entry name" value="VanZ"/>
    <property type="match status" value="1"/>
</dbReference>
<dbReference type="EMBL" id="CP009514">
    <property type="protein sequence ID" value="AKB71747.1"/>
    <property type="molecule type" value="Genomic_DNA"/>
</dbReference>
<dbReference type="PATRIC" id="fig|1434113.4.peg.2325"/>
<accession>A0A0E3RZ18</accession>
<evidence type="ECO:0000313" key="3">
    <source>
        <dbReference type="EMBL" id="AKB71747.1"/>
    </source>
</evidence>
<feature type="transmembrane region" description="Helical" evidence="1">
    <location>
        <begin position="119"/>
        <end position="142"/>
    </location>
</feature>
<keyword evidence="1" id="KW-1133">Transmembrane helix</keyword>